<evidence type="ECO:0000313" key="2">
    <source>
        <dbReference type="EMBL" id="SUZ51509.1"/>
    </source>
</evidence>
<evidence type="ECO:0000259" key="1">
    <source>
        <dbReference type="Pfam" id="PF07969"/>
    </source>
</evidence>
<dbReference type="InterPro" id="IPR023100">
    <property type="entry name" value="D-aminoacylase_insert_dom_sf"/>
</dbReference>
<dbReference type="InterPro" id="IPR011059">
    <property type="entry name" value="Metal-dep_hydrolase_composite"/>
</dbReference>
<dbReference type="EMBL" id="UINC01000223">
    <property type="protein sequence ID" value="SUZ51509.1"/>
    <property type="molecule type" value="Genomic_DNA"/>
</dbReference>
<organism evidence="2">
    <name type="scientific">marine metagenome</name>
    <dbReference type="NCBI Taxonomy" id="408172"/>
    <lineage>
        <taxon>unclassified sequences</taxon>
        <taxon>metagenomes</taxon>
        <taxon>ecological metagenomes</taxon>
    </lineage>
</organism>
<sequence>MYDTLIRGGWVVDGDGGPRRRADVGIVDGRIATIGPDLDTADATVLDADGRIVCPGFVDVHTHYDAQPFWDGTLSPSPLHGVTTVIGGNCGFTIAPLSDDPADGDYLMRMLSRVEGMPLESLREGVPWNWRTTAEFLDAIDPLLAINAGYKVGHSALRRVVMGDEAVQREATEAEVAAMADLLRAGLAAGAMGFSSTWSRTHNDAEGRPVPSRHASRRELIDLCSVVADFDGTGLEFLPGVGGPVDEESRQLLTDMSLAAGGRQLNWNVMQVTAGNIDECFLKLEAGTHAAERGAKVVALTVPMVIAARLSLASGFVLDAIPGWEEVMFLPREDKKRILADPEQRRRLDALAQGDHPLRRLANWGALTIFDTVDPANARFDGRTVAAIAAELGCEPFDALLDIALVDDLQTSFGRPDVPASRQDWEARVRIWRDGRAVIGASDAGAHLDLLATFNYPTRVLAEPVRDHGLLELEEAVHLMTAVQADLYGLVDRGRLHQGAHADVLLIDEASVASDPVTMRPDLPGGAARLYAGASGIDDVLVAGVPVVEAGAFTDARPGRVLRSGTDSR</sequence>
<dbReference type="Gene3D" id="3.20.20.140">
    <property type="entry name" value="Metal-dependent hydrolases"/>
    <property type="match status" value="2"/>
</dbReference>
<proteinExistence type="predicted"/>
<dbReference type="InterPro" id="IPR032466">
    <property type="entry name" value="Metal_Hydrolase"/>
</dbReference>
<dbReference type="Gene3D" id="2.30.40.10">
    <property type="entry name" value="Urease, subunit C, domain 1"/>
    <property type="match status" value="2"/>
</dbReference>
<dbReference type="Gene3D" id="3.30.1490.130">
    <property type="entry name" value="D-aminoacylase. Domain 3"/>
    <property type="match status" value="1"/>
</dbReference>
<dbReference type="PANTHER" id="PTHR11647">
    <property type="entry name" value="HYDRANTOINASE/DIHYDROPYRIMIDINASE FAMILY MEMBER"/>
    <property type="match status" value="1"/>
</dbReference>
<gene>
    <name evidence="2" type="ORF">METZ01_LOCUS4363</name>
</gene>
<dbReference type="InterPro" id="IPR050378">
    <property type="entry name" value="Metallo-dep_Hydrolases_sf"/>
</dbReference>
<reference evidence="2" key="1">
    <citation type="submission" date="2018-05" db="EMBL/GenBank/DDBJ databases">
        <authorList>
            <person name="Lanie J.A."/>
            <person name="Ng W.-L."/>
            <person name="Kazmierczak K.M."/>
            <person name="Andrzejewski T.M."/>
            <person name="Davidsen T.M."/>
            <person name="Wayne K.J."/>
            <person name="Tettelin H."/>
            <person name="Glass J.I."/>
            <person name="Rusch D."/>
            <person name="Podicherti R."/>
            <person name="Tsui H.-C.T."/>
            <person name="Winkler M.E."/>
        </authorList>
    </citation>
    <scope>NUCLEOTIDE SEQUENCE</scope>
</reference>
<dbReference type="SUPFAM" id="SSF51338">
    <property type="entry name" value="Composite domain of metallo-dependent hydrolases"/>
    <property type="match status" value="2"/>
</dbReference>
<dbReference type="Pfam" id="PF07969">
    <property type="entry name" value="Amidohydro_3"/>
    <property type="match status" value="1"/>
</dbReference>
<name>A0A381NAP4_9ZZZZ</name>
<dbReference type="GO" id="GO:0016812">
    <property type="term" value="F:hydrolase activity, acting on carbon-nitrogen (but not peptide) bonds, in cyclic amides"/>
    <property type="evidence" value="ECO:0007669"/>
    <property type="project" value="TreeGrafter"/>
</dbReference>
<accession>A0A381NAP4</accession>
<dbReference type="SUPFAM" id="SSF51556">
    <property type="entry name" value="Metallo-dependent hydrolases"/>
    <property type="match status" value="1"/>
</dbReference>
<dbReference type="PANTHER" id="PTHR11647:SF1">
    <property type="entry name" value="COLLAPSIN RESPONSE MEDIATOR PROTEIN"/>
    <property type="match status" value="1"/>
</dbReference>
<dbReference type="GO" id="GO:0005829">
    <property type="term" value="C:cytosol"/>
    <property type="evidence" value="ECO:0007669"/>
    <property type="project" value="TreeGrafter"/>
</dbReference>
<feature type="domain" description="Amidohydrolase 3" evidence="1">
    <location>
        <begin position="45"/>
        <end position="547"/>
    </location>
</feature>
<dbReference type="GO" id="GO:0016811">
    <property type="term" value="F:hydrolase activity, acting on carbon-nitrogen (but not peptide) bonds, in linear amides"/>
    <property type="evidence" value="ECO:0007669"/>
    <property type="project" value="InterPro"/>
</dbReference>
<dbReference type="AlphaFoldDB" id="A0A381NAP4"/>
<protein>
    <recommendedName>
        <fullName evidence="1">Amidohydrolase 3 domain-containing protein</fullName>
    </recommendedName>
</protein>
<dbReference type="InterPro" id="IPR013108">
    <property type="entry name" value="Amidohydro_3"/>
</dbReference>